<dbReference type="InterPro" id="IPR025392">
    <property type="entry name" value="DUF4124"/>
</dbReference>
<dbReference type="Pfam" id="PF13511">
    <property type="entry name" value="DUF4124"/>
    <property type="match status" value="1"/>
</dbReference>
<evidence type="ECO:0000256" key="2">
    <source>
        <dbReference type="SAM" id="SignalP"/>
    </source>
</evidence>
<organism evidence="4 5">
    <name type="scientific">Jeongeupia chitinilytica</name>
    <dbReference type="NCBI Taxonomy" id="1041641"/>
    <lineage>
        <taxon>Bacteria</taxon>
        <taxon>Pseudomonadati</taxon>
        <taxon>Pseudomonadota</taxon>
        <taxon>Betaproteobacteria</taxon>
        <taxon>Neisseriales</taxon>
        <taxon>Chitinibacteraceae</taxon>
        <taxon>Jeongeupia</taxon>
    </lineage>
</organism>
<keyword evidence="5" id="KW-1185">Reference proteome</keyword>
<evidence type="ECO:0000259" key="3">
    <source>
        <dbReference type="Pfam" id="PF13511"/>
    </source>
</evidence>
<evidence type="ECO:0000256" key="1">
    <source>
        <dbReference type="SAM" id="MobiDB-lite"/>
    </source>
</evidence>
<dbReference type="InterPro" id="IPR036249">
    <property type="entry name" value="Thioredoxin-like_sf"/>
</dbReference>
<feature type="region of interest" description="Disordered" evidence="1">
    <location>
        <begin position="33"/>
        <end position="61"/>
    </location>
</feature>
<dbReference type="Proteomes" id="UP000604737">
    <property type="component" value="Unassembled WGS sequence"/>
</dbReference>
<dbReference type="Gene3D" id="3.40.30.10">
    <property type="entry name" value="Glutaredoxin"/>
    <property type="match status" value="1"/>
</dbReference>
<keyword evidence="2" id="KW-0732">Signal</keyword>
<comment type="caution">
    <text evidence="4">The sequence shown here is derived from an EMBL/GenBank/DDBJ whole genome shotgun (WGS) entry which is preliminary data.</text>
</comment>
<dbReference type="RefSeq" id="WP_189461447.1">
    <property type="nucleotide sequence ID" value="NZ_BMYO01000007.1"/>
</dbReference>
<feature type="domain" description="DUF4124" evidence="3">
    <location>
        <begin position="8"/>
        <end position="55"/>
    </location>
</feature>
<sequence>MLRLPVVLAALLLSLPTLAKIYQWRDADGQVHYSDQPPAGQTSRERTIRPNVVGAGKPATASGPQARAASVVLYTNPQCGTTCAEAVMLLDARGVDYEVRNPASSEAQLLAFYQATGQTQLIPPVLQIGSEVFRIWDPQLWSAALTKAGYAPAKR</sequence>
<evidence type="ECO:0000313" key="5">
    <source>
        <dbReference type="Proteomes" id="UP000604737"/>
    </source>
</evidence>
<evidence type="ECO:0000313" key="4">
    <source>
        <dbReference type="EMBL" id="GHD65916.1"/>
    </source>
</evidence>
<proteinExistence type="predicted"/>
<name>A0ABQ3H3S2_9NEIS</name>
<reference evidence="5" key="1">
    <citation type="journal article" date="2019" name="Int. J. Syst. Evol. Microbiol.">
        <title>The Global Catalogue of Microorganisms (GCM) 10K type strain sequencing project: providing services to taxonomists for standard genome sequencing and annotation.</title>
        <authorList>
            <consortium name="The Broad Institute Genomics Platform"/>
            <consortium name="The Broad Institute Genome Sequencing Center for Infectious Disease"/>
            <person name="Wu L."/>
            <person name="Ma J."/>
        </authorList>
    </citation>
    <scope>NUCLEOTIDE SEQUENCE [LARGE SCALE GENOMIC DNA]</scope>
    <source>
        <strain evidence="5">KCTC 23701</strain>
    </source>
</reference>
<dbReference type="EMBL" id="BMYO01000007">
    <property type="protein sequence ID" value="GHD65916.1"/>
    <property type="molecule type" value="Genomic_DNA"/>
</dbReference>
<accession>A0ABQ3H3S2</accession>
<feature type="signal peptide" evidence="2">
    <location>
        <begin position="1"/>
        <end position="19"/>
    </location>
</feature>
<feature type="chain" id="PRO_5047045575" description="DUF4124 domain-containing protein" evidence="2">
    <location>
        <begin position="20"/>
        <end position="155"/>
    </location>
</feature>
<protein>
    <recommendedName>
        <fullName evidence="3">DUF4124 domain-containing protein</fullName>
    </recommendedName>
</protein>
<dbReference type="SUPFAM" id="SSF52833">
    <property type="entry name" value="Thioredoxin-like"/>
    <property type="match status" value="1"/>
</dbReference>
<gene>
    <name evidence="4" type="ORF">GCM10007350_27240</name>
</gene>